<reference evidence="1 2" key="1">
    <citation type="journal article" date="2016" name="Nat. Commun.">
        <title>Thousands of microbial genomes shed light on interconnected biogeochemical processes in an aquifer system.</title>
        <authorList>
            <person name="Anantharaman K."/>
            <person name="Brown C.T."/>
            <person name="Hug L.A."/>
            <person name="Sharon I."/>
            <person name="Castelle C.J."/>
            <person name="Probst A.J."/>
            <person name="Thomas B.C."/>
            <person name="Singh A."/>
            <person name="Wilkins M.J."/>
            <person name="Karaoz U."/>
            <person name="Brodie E.L."/>
            <person name="Williams K.H."/>
            <person name="Hubbard S.S."/>
            <person name="Banfield J.F."/>
        </authorList>
    </citation>
    <scope>NUCLEOTIDE SEQUENCE [LARGE SCALE GENOMIC DNA]</scope>
</reference>
<evidence type="ECO:0000313" key="1">
    <source>
        <dbReference type="EMBL" id="OGL42245.1"/>
    </source>
</evidence>
<proteinExistence type="predicted"/>
<accession>A0A1F7RKY9</accession>
<gene>
    <name evidence="1" type="ORF">A2161_06800</name>
</gene>
<evidence type="ECO:0000313" key="2">
    <source>
        <dbReference type="Proteomes" id="UP000179266"/>
    </source>
</evidence>
<dbReference type="Proteomes" id="UP000179266">
    <property type="component" value="Unassembled WGS sequence"/>
</dbReference>
<comment type="caution">
    <text evidence="1">The sequence shown here is derived from an EMBL/GenBank/DDBJ whole genome shotgun (WGS) entry which is preliminary data.</text>
</comment>
<organism evidence="1 2">
    <name type="scientific">Candidatus Schekmanbacteria bacterium RBG_13_48_7</name>
    <dbReference type="NCBI Taxonomy" id="1817878"/>
    <lineage>
        <taxon>Bacteria</taxon>
        <taxon>Candidatus Schekmaniibacteriota</taxon>
    </lineage>
</organism>
<protein>
    <submittedName>
        <fullName evidence="1">Uncharacterized protein</fullName>
    </submittedName>
</protein>
<dbReference type="EMBL" id="MGDD01000331">
    <property type="protein sequence ID" value="OGL42245.1"/>
    <property type="molecule type" value="Genomic_DNA"/>
</dbReference>
<dbReference type="AlphaFoldDB" id="A0A1F7RKY9"/>
<name>A0A1F7RKY9_9BACT</name>
<sequence>MLSQFLGFYHVQNNQKNGYRILKYSSIISFERQSVIFPCFHRSMTFRGFPKKKDETKILRIILNIMKKS</sequence>